<evidence type="ECO:0000313" key="2">
    <source>
        <dbReference type="Proteomes" id="UP000009100"/>
    </source>
</evidence>
<dbReference type="HOGENOM" id="CLU_3368040_0_0_6"/>
<gene>
    <name evidence="1" type="ordered locus">VS_0093</name>
</gene>
<sequence>MMVVILFAFDVTKQANLFGHIAMGCEKTASIYLLI</sequence>
<protein>
    <submittedName>
        <fullName evidence="1">Uncharacterized protein</fullName>
    </submittedName>
</protein>
<evidence type="ECO:0000313" key="1">
    <source>
        <dbReference type="EMBL" id="CAV17128.1"/>
    </source>
</evidence>
<dbReference type="EMBL" id="FM954972">
    <property type="protein sequence ID" value="CAV17128.1"/>
    <property type="molecule type" value="Genomic_DNA"/>
</dbReference>
<dbReference type="KEGG" id="vsp:VS_0093"/>
<dbReference type="AlphaFoldDB" id="B7VHB6"/>
<proteinExistence type="predicted"/>
<accession>B7VHB6</accession>
<name>B7VHB6_VIBA3</name>
<dbReference type="Proteomes" id="UP000009100">
    <property type="component" value="Chromosome 1"/>
</dbReference>
<organism evidence="1 2">
    <name type="scientific">Vibrio atlanticus (strain LGP32)</name>
    <name type="common">Vibrio splendidus (strain Mel32)</name>
    <dbReference type="NCBI Taxonomy" id="575788"/>
    <lineage>
        <taxon>Bacteria</taxon>
        <taxon>Pseudomonadati</taxon>
        <taxon>Pseudomonadota</taxon>
        <taxon>Gammaproteobacteria</taxon>
        <taxon>Vibrionales</taxon>
        <taxon>Vibrionaceae</taxon>
        <taxon>Vibrio</taxon>
    </lineage>
</organism>
<reference evidence="1 2" key="1">
    <citation type="submission" date="2009-02" db="EMBL/GenBank/DDBJ databases">
        <title>Vibrio splendidus str. LGP32 complete genome.</title>
        <authorList>
            <person name="Mazel D."/>
            <person name="Le Roux F."/>
        </authorList>
    </citation>
    <scope>NUCLEOTIDE SEQUENCE [LARGE SCALE GENOMIC DNA]</scope>
    <source>
        <strain evidence="1 2">LGP32</strain>
    </source>
</reference>